<reference evidence="2" key="1">
    <citation type="submission" date="2025-08" db="UniProtKB">
        <authorList>
            <consortium name="RefSeq"/>
        </authorList>
    </citation>
    <scope>IDENTIFICATION</scope>
</reference>
<dbReference type="OrthoDB" id="6361925at2759"/>
<dbReference type="GO" id="GO:0005743">
    <property type="term" value="C:mitochondrial inner membrane"/>
    <property type="evidence" value="ECO:0007669"/>
    <property type="project" value="TreeGrafter"/>
</dbReference>
<dbReference type="RefSeq" id="XP_026729329.1">
    <property type="nucleotide sequence ID" value="XM_026873528.1"/>
</dbReference>
<dbReference type="Proteomes" id="UP000322000">
    <property type="component" value="Chromosome 6"/>
</dbReference>
<dbReference type="AlphaFoldDB" id="A0A7E5VM04"/>
<dbReference type="GeneID" id="113494977"/>
<dbReference type="FunCoup" id="A0A7E5VM04">
    <property type="interactions" value="1"/>
</dbReference>
<dbReference type="InParanoid" id="A0A7E5VM04"/>
<dbReference type="KEGG" id="tnl:113494977"/>
<protein>
    <submittedName>
        <fullName evidence="2">M-AAA protease-interacting protein 1, mitochondrial-like</fullName>
    </submittedName>
</protein>
<name>A0A7E5VM04_TRINI</name>
<sequence>MMASTIKLLPRYICPVVTRQFSLKQANFCNFFRVVRCTSNEASTTQSQGLTCFNSNSKIDFRQFDPRRNDRGDNLLQRSKNSLSFLKGFQKSFTFRRKDEKPKNQKRRVPKLILIQNPLTWLMIKIDFSVLRNIWDPSFEEKEFKFGTKQAISRITHVISAGQFTELNGLLTKPARLSLMRELDRNWGEKQRSLLALNHDDIQISSPRKVYFIRIADKKFCDVDMAFLALKWAPINSIEALIFTEIFARFHREYTPHSIPEWTIAYFKVTRFEVLRR</sequence>
<dbReference type="GO" id="GO:0032979">
    <property type="term" value="P:protein insertion into mitochondrial inner membrane from matrix"/>
    <property type="evidence" value="ECO:0007669"/>
    <property type="project" value="TreeGrafter"/>
</dbReference>
<keyword evidence="1" id="KW-1185">Reference proteome</keyword>
<dbReference type="PANTHER" id="PTHR13333">
    <property type="entry name" value="M-AAA PROTEASE-INTERACTING PROTEIN 1, MITOCHONDRIAL"/>
    <property type="match status" value="1"/>
</dbReference>
<dbReference type="PANTHER" id="PTHR13333:SF5">
    <property type="entry name" value="M-AAA PROTEASE-INTERACTING PROTEIN 1, MITOCHONDRIAL"/>
    <property type="match status" value="1"/>
</dbReference>
<evidence type="ECO:0000313" key="1">
    <source>
        <dbReference type="Proteomes" id="UP000322000"/>
    </source>
</evidence>
<gene>
    <name evidence="2" type="primary">LOC113494977</name>
</gene>
<evidence type="ECO:0000313" key="2">
    <source>
        <dbReference type="RefSeq" id="XP_026729329.1"/>
    </source>
</evidence>
<accession>A0A7E5VM04</accession>
<dbReference type="GO" id="GO:0043022">
    <property type="term" value="F:ribosome binding"/>
    <property type="evidence" value="ECO:0007669"/>
    <property type="project" value="TreeGrafter"/>
</dbReference>
<proteinExistence type="predicted"/>
<organism evidence="1 2">
    <name type="scientific">Trichoplusia ni</name>
    <name type="common">Cabbage looper</name>
    <dbReference type="NCBI Taxonomy" id="7111"/>
    <lineage>
        <taxon>Eukaryota</taxon>
        <taxon>Metazoa</taxon>
        <taxon>Ecdysozoa</taxon>
        <taxon>Arthropoda</taxon>
        <taxon>Hexapoda</taxon>
        <taxon>Insecta</taxon>
        <taxon>Pterygota</taxon>
        <taxon>Neoptera</taxon>
        <taxon>Endopterygota</taxon>
        <taxon>Lepidoptera</taxon>
        <taxon>Glossata</taxon>
        <taxon>Ditrysia</taxon>
        <taxon>Noctuoidea</taxon>
        <taxon>Noctuidae</taxon>
        <taxon>Plusiinae</taxon>
        <taxon>Trichoplusia</taxon>
    </lineage>
</organism>